<organism evidence="1 2">
    <name type="scientific">Rangifer tarandus platyrhynchus</name>
    <name type="common">Svalbard reindeer</name>
    <dbReference type="NCBI Taxonomy" id="3082113"/>
    <lineage>
        <taxon>Eukaryota</taxon>
        <taxon>Metazoa</taxon>
        <taxon>Chordata</taxon>
        <taxon>Craniata</taxon>
        <taxon>Vertebrata</taxon>
        <taxon>Euteleostomi</taxon>
        <taxon>Mammalia</taxon>
        <taxon>Eutheria</taxon>
        <taxon>Laurasiatheria</taxon>
        <taxon>Artiodactyla</taxon>
        <taxon>Ruminantia</taxon>
        <taxon>Pecora</taxon>
        <taxon>Cervidae</taxon>
        <taxon>Odocoileinae</taxon>
        <taxon>Rangifer</taxon>
    </lineage>
</organism>
<reference evidence="1" key="2">
    <citation type="submission" date="2025-03" db="EMBL/GenBank/DDBJ databases">
        <authorList>
            <consortium name="ELIXIR-Norway"/>
            <consortium name="Elixir Norway"/>
        </authorList>
    </citation>
    <scope>NUCLEOTIDE SEQUENCE</scope>
</reference>
<proteinExistence type="predicted"/>
<gene>
    <name evidence="1" type="ORF">MRATA1EN22A_LOCUS23446</name>
</gene>
<name>A0AC59ZV06_RANTA</name>
<sequence length="208" mass="21921">MVPPCAAAVPRGPSIRKAAGGQAPSHGMDPHPGLCHSPTLVTAAKSPAPGQQWQKSSEESERGCRGKVSCVARNRDEEIDSSKERNMNRYTPGQLLGGSAAIPVLQIIGAQSPVNQHRLPLASSAGKMAWRGTPRWLSGPLSPALRSALIEEADPDRRRTNPRASRCLGLPRIPPHAAIRQSRPAAAPPGGPIVGELSRRRPAPPALG</sequence>
<dbReference type="Proteomes" id="UP001162501">
    <property type="component" value="Chromosome 4"/>
</dbReference>
<dbReference type="EMBL" id="OX596088">
    <property type="protein sequence ID" value="CAN0515600.1"/>
    <property type="molecule type" value="Genomic_DNA"/>
</dbReference>
<evidence type="ECO:0000313" key="1">
    <source>
        <dbReference type="EMBL" id="CAN0515600.1"/>
    </source>
</evidence>
<accession>A0AC59ZV06</accession>
<reference evidence="1" key="1">
    <citation type="submission" date="2023-05" db="EMBL/GenBank/DDBJ databases">
        <authorList>
            <consortium name="ELIXIR-Norway"/>
        </authorList>
    </citation>
    <scope>NUCLEOTIDE SEQUENCE</scope>
</reference>
<protein>
    <submittedName>
        <fullName evidence="1">Uncharacterized protein</fullName>
    </submittedName>
</protein>
<evidence type="ECO:0000313" key="2">
    <source>
        <dbReference type="Proteomes" id="UP001162501"/>
    </source>
</evidence>